<dbReference type="InterPro" id="IPR005000">
    <property type="entry name" value="Aldolase/citrate-lyase_domain"/>
</dbReference>
<dbReference type="eggNOG" id="COG2301">
    <property type="taxonomic scope" value="Bacteria"/>
</dbReference>
<evidence type="ECO:0000256" key="2">
    <source>
        <dbReference type="ARBA" id="ARBA00005568"/>
    </source>
</evidence>
<dbReference type="InterPro" id="IPR011206">
    <property type="entry name" value="Citrate_lyase_beta/mcl1/mcl2"/>
</dbReference>
<dbReference type="PANTHER" id="PTHR32308">
    <property type="entry name" value="LYASE BETA SUBUNIT, PUTATIVE (AFU_ORTHOLOGUE AFUA_4G13030)-RELATED"/>
    <property type="match status" value="1"/>
</dbReference>
<comment type="cofactor">
    <cofactor evidence="1">
        <name>Mg(2+)</name>
        <dbReference type="ChEBI" id="CHEBI:18420"/>
    </cofactor>
</comment>
<keyword evidence="7" id="KW-1185">Reference proteome</keyword>
<comment type="similarity">
    <text evidence="2">Belongs to the HpcH/HpaI aldolase family.</text>
</comment>
<accession>F1Z5V0</accession>
<sequence>MPIAPRSWLLVPGDDEDALGKALDSGAEAVVVDLEETIAPDRRKAARTITAGWLRRHDFASRAGGAQIWVRINDFSSDDWCDDLVAIIAGTPNGLVLPKAASSEDVRRLAAELDGFEPGHGIAHGRTRILPMIGTTPRAAATIPAYLTFEEPRLAGLSWDADTLGKTLGVTRIRDGEGRWTDALRHARTQTLLVAHALDCWAIDTAQADFADEDGLERAAGEAAADGFSGMFTVHPAQVPAINRAFARSPALAG</sequence>
<gene>
    <name evidence="6" type="ORF">Y88_2084</name>
</gene>
<comment type="caution">
    <text evidence="6">The sequence shown here is derived from an EMBL/GenBank/DDBJ whole genome shotgun (WGS) entry which is preliminary data.</text>
</comment>
<name>F1Z5V0_9SPHN</name>
<dbReference type="AlphaFoldDB" id="F1Z5V0"/>
<evidence type="ECO:0000313" key="7">
    <source>
        <dbReference type="Proteomes" id="UP000004728"/>
    </source>
</evidence>
<evidence type="ECO:0000259" key="5">
    <source>
        <dbReference type="Pfam" id="PF03328"/>
    </source>
</evidence>
<dbReference type="InParanoid" id="F1Z5V0"/>
<dbReference type="GO" id="GO:0003824">
    <property type="term" value="F:catalytic activity"/>
    <property type="evidence" value="ECO:0007669"/>
    <property type="project" value="InterPro"/>
</dbReference>
<dbReference type="Proteomes" id="UP000004728">
    <property type="component" value="Unassembled WGS sequence"/>
</dbReference>
<keyword evidence="4" id="KW-0460">Magnesium</keyword>
<dbReference type="SUPFAM" id="SSF51621">
    <property type="entry name" value="Phosphoenolpyruvate/pyruvate domain"/>
    <property type="match status" value="1"/>
</dbReference>
<dbReference type="STRING" id="983920.Y88_2084"/>
<dbReference type="GO" id="GO:0000287">
    <property type="term" value="F:magnesium ion binding"/>
    <property type="evidence" value="ECO:0007669"/>
    <property type="project" value="TreeGrafter"/>
</dbReference>
<keyword evidence="3" id="KW-0479">Metal-binding</keyword>
<evidence type="ECO:0000256" key="1">
    <source>
        <dbReference type="ARBA" id="ARBA00001946"/>
    </source>
</evidence>
<dbReference type="InterPro" id="IPR015813">
    <property type="entry name" value="Pyrv/PenolPyrv_kinase-like_dom"/>
</dbReference>
<dbReference type="GO" id="GO:0006107">
    <property type="term" value="P:oxaloacetate metabolic process"/>
    <property type="evidence" value="ECO:0007669"/>
    <property type="project" value="TreeGrafter"/>
</dbReference>
<dbReference type="RefSeq" id="WP_008069286.1">
    <property type="nucleotide sequence ID" value="NZ_AQWK01000005.1"/>
</dbReference>
<dbReference type="InterPro" id="IPR040442">
    <property type="entry name" value="Pyrv_kinase-like_dom_sf"/>
</dbReference>
<evidence type="ECO:0000256" key="3">
    <source>
        <dbReference type="ARBA" id="ARBA00022723"/>
    </source>
</evidence>
<organism evidence="6 7">
    <name type="scientific">Novosphingobium nitrogenifigens DSM 19370</name>
    <dbReference type="NCBI Taxonomy" id="983920"/>
    <lineage>
        <taxon>Bacteria</taxon>
        <taxon>Pseudomonadati</taxon>
        <taxon>Pseudomonadota</taxon>
        <taxon>Alphaproteobacteria</taxon>
        <taxon>Sphingomonadales</taxon>
        <taxon>Sphingomonadaceae</taxon>
        <taxon>Novosphingobium</taxon>
    </lineage>
</organism>
<dbReference type="Gene3D" id="3.20.20.60">
    <property type="entry name" value="Phosphoenolpyruvate-binding domains"/>
    <property type="match status" value="1"/>
</dbReference>
<evidence type="ECO:0000313" key="6">
    <source>
        <dbReference type="EMBL" id="EGD60210.1"/>
    </source>
</evidence>
<reference evidence="6 7" key="1">
    <citation type="journal article" date="2012" name="J. Bacteriol.">
        <title>Draft Genome Sequence of Novosphingobium nitrogenifigens Y88T.</title>
        <authorList>
            <person name="Strabala T.J."/>
            <person name="Macdonald L."/>
            <person name="Liu V."/>
            <person name="Smit A.M."/>
        </authorList>
    </citation>
    <scope>NUCLEOTIDE SEQUENCE [LARGE SCALE GENOMIC DNA]</scope>
    <source>
        <strain evidence="6 7">DSM 19370</strain>
    </source>
</reference>
<dbReference type="Pfam" id="PF03328">
    <property type="entry name" value="HpcH_HpaI"/>
    <property type="match status" value="1"/>
</dbReference>
<evidence type="ECO:0000256" key="4">
    <source>
        <dbReference type="ARBA" id="ARBA00022842"/>
    </source>
</evidence>
<dbReference type="HOGENOM" id="CLU_044864_0_2_5"/>
<protein>
    <submittedName>
        <fullName evidence="6">HpcH/HpaI aldolase</fullName>
    </submittedName>
</protein>
<dbReference type="OrthoDB" id="9800547at2"/>
<dbReference type="PIRSF" id="PIRSF015582">
    <property type="entry name" value="Cit_lyase_B"/>
    <property type="match status" value="1"/>
</dbReference>
<dbReference type="PANTHER" id="PTHR32308:SF0">
    <property type="entry name" value="HPCH_HPAI ALDOLASE_CITRATE LYASE DOMAIN-CONTAINING PROTEIN"/>
    <property type="match status" value="1"/>
</dbReference>
<feature type="domain" description="HpcH/HpaI aldolase/citrate lyase" evidence="5">
    <location>
        <begin position="6"/>
        <end position="236"/>
    </location>
</feature>
<proteinExistence type="inferred from homology"/>
<dbReference type="EMBL" id="AEWJ01000023">
    <property type="protein sequence ID" value="EGD60210.1"/>
    <property type="molecule type" value="Genomic_DNA"/>
</dbReference>